<dbReference type="InterPro" id="IPR011051">
    <property type="entry name" value="RmlC_Cupin_sf"/>
</dbReference>
<organism evidence="4">
    <name type="scientific">plant metagenome</name>
    <dbReference type="NCBI Taxonomy" id="1297885"/>
    <lineage>
        <taxon>unclassified sequences</taxon>
        <taxon>metagenomes</taxon>
        <taxon>organismal metagenomes</taxon>
    </lineage>
</organism>
<dbReference type="AlphaFoldDB" id="A0A484XA18"/>
<dbReference type="SUPFAM" id="SSF51182">
    <property type="entry name" value="RmlC-like cupins"/>
    <property type="match status" value="1"/>
</dbReference>
<dbReference type="EC" id="5.1.3.13" evidence="4"/>
<dbReference type="PANTHER" id="PTHR21047:SF2">
    <property type="entry name" value="THYMIDINE DIPHOSPHO-4-KETO-RHAMNOSE 3,5-EPIMERASE"/>
    <property type="match status" value="1"/>
</dbReference>
<evidence type="ECO:0000313" key="2">
    <source>
        <dbReference type="EMBL" id="VFR87056.1"/>
    </source>
</evidence>
<evidence type="ECO:0000313" key="3">
    <source>
        <dbReference type="EMBL" id="VFR90512.1"/>
    </source>
</evidence>
<evidence type="ECO:0000313" key="1">
    <source>
        <dbReference type="EMBL" id="VFR55882.1"/>
    </source>
</evidence>
<dbReference type="EMBL" id="CAADIP010000027">
    <property type="protein sequence ID" value="VFR90512.1"/>
    <property type="molecule type" value="Genomic_DNA"/>
</dbReference>
<dbReference type="EMBL" id="CAADII010000053">
    <property type="protein sequence ID" value="VFR55882.1"/>
    <property type="molecule type" value="Genomic_DNA"/>
</dbReference>
<dbReference type="InterPro" id="IPR000888">
    <property type="entry name" value="RmlC-like"/>
</dbReference>
<proteinExistence type="predicted"/>
<dbReference type="Gene3D" id="2.60.120.10">
    <property type="entry name" value="Jelly Rolls"/>
    <property type="match status" value="1"/>
</dbReference>
<dbReference type="Pfam" id="PF00908">
    <property type="entry name" value="dTDP_sugar_isom"/>
    <property type="match status" value="1"/>
</dbReference>
<reference evidence="4" key="1">
    <citation type="submission" date="2019-03" db="EMBL/GenBank/DDBJ databases">
        <authorList>
            <person name="Danneels B."/>
        </authorList>
    </citation>
    <scope>NUCLEOTIDE SEQUENCE</scope>
</reference>
<dbReference type="CDD" id="cd00438">
    <property type="entry name" value="cupin_RmlC"/>
    <property type="match status" value="1"/>
</dbReference>
<dbReference type="EMBL" id="CAADIK010000069">
    <property type="protein sequence ID" value="VFR87056.1"/>
    <property type="molecule type" value="Genomic_DNA"/>
</dbReference>
<dbReference type="EMBL" id="CAADIZ010000003">
    <property type="protein sequence ID" value="VFS20791.1"/>
    <property type="molecule type" value="Genomic_DNA"/>
</dbReference>
<name>A0A484XA18_9ZZZZ</name>
<dbReference type="PANTHER" id="PTHR21047">
    <property type="entry name" value="DTDP-6-DEOXY-D-GLUCOSE-3,5 EPIMERASE"/>
    <property type="match status" value="1"/>
</dbReference>
<accession>A0A484XA18</accession>
<dbReference type="GO" id="GO:0008830">
    <property type="term" value="F:dTDP-4-dehydrorhamnose 3,5-epimerase activity"/>
    <property type="evidence" value="ECO:0007669"/>
    <property type="project" value="UniProtKB-EC"/>
</dbReference>
<sequence length="183" mass="20493">MNITPTPIAGVMLVETPLREDHRGAFGRLYCDRELADLAGTRQVVQVNQSRTRQIGAVRGLHFQHVPHAEMKFVRCLRGRVWDVAVDLRAGSPTFLHWHAQELRADRSAMLVIPEGCAHGFQVLEANSELLYLHTAHHAPTAEGGLRHDEPRLAIRWPLAVTDLSERDRAHPLLSPDFAGLDV</sequence>
<dbReference type="GO" id="GO:0000271">
    <property type="term" value="P:polysaccharide biosynthetic process"/>
    <property type="evidence" value="ECO:0007669"/>
    <property type="project" value="TreeGrafter"/>
</dbReference>
<dbReference type="InterPro" id="IPR014710">
    <property type="entry name" value="RmlC-like_jellyroll"/>
</dbReference>
<keyword evidence="4" id="KW-0413">Isomerase</keyword>
<dbReference type="GO" id="GO:0005829">
    <property type="term" value="C:cytosol"/>
    <property type="evidence" value="ECO:0007669"/>
    <property type="project" value="TreeGrafter"/>
</dbReference>
<evidence type="ECO:0000313" key="4">
    <source>
        <dbReference type="EMBL" id="VFS20791.1"/>
    </source>
</evidence>
<dbReference type="GO" id="GO:0019305">
    <property type="term" value="P:dTDP-rhamnose biosynthetic process"/>
    <property type="evidence" value="ECO:0007669"/>
    <property type="project" value="TreeGrafter"/>
</dbReference>
<protein>
    <submittedName>
        <fullName evidence="4">dTDP-4-dehydrorhamnose 3,5-epimerase</fullName>
        <ecNumber evidence="4">5.1.3.13</ecNumber>
    </submittedName>
</protein>
<gene>
    <name evidence="1" type="ORF">BRI6_2130</name>
    <name evidence="2" type="ORF">BRI9_2184</name>
    <name evidence="3" type="ORF">IVO3_2183</name>
    <name evidence="4" type="ORF">RAN7_2158</name>
</gene>